<dbReference type="PATRIC" id="fig|1658765.3.peg.2987"/>
<dbReference type="STRING" id="1658765.Msub_12960"/>
<dbReference type="Pfam" id="PF05947">
    <property type="entry name" value="T6SS_TssF"/>
    <property type="match status" value="1"/>
</dbReference>
<gene>
    <name evidence="1" type="ORF">Msub_12960</name>
</gene>
<dbReference type="RefSeq" id="WP_048496677.1">
    <property type="nucleotide sequence ID" value="NZ_JADQCF010000016.1"/>
</dbReference>
<sequence>MLTRFLSEQSTDTDVERLLEGFAFLTDKLREKVEDEFPEITHSLLNMLWPNYLRPVPICTIMRFHGYEVNAMDERDLARINTVVRVENNLVAMLDSASLIITMRPVRITRTPTRRGLRTAREILAEAPEALIEQPLTNGKALYIAMPPSQTFETFFGQEAVTTHELLIRAQWWASVAIDGIGETLVVPAPELHDRTAFNRDTHGEPDFTETGQLFWANERSHRPDETI</sequence>
<protein>
    <submittedName>
        <fullName evidence="1">Uncharacterized protein</fullName>
    </submittedName>
</protein>
<dbReference type="PANTHER" id="PTHR35565:SF1">
    <property type="entry name" value="TYPE VI SECRETION SYSTEM CONTRACTILE SHEATH LARGE SUBUNIT"/>
    <property type="match status" value="1"/>
</dbReference>
<keyword evidence="2" id="KW-1185">Reference proteome</keyword>
<comment type="caution">
    <text evidence="1">The sequence shown here is derived from an EMBL/GenBank/DDBJ whole genome shotgun (WGS) entry which is preliminary data.</text>
</comment>
<reference evidence="1 2" key="1">
    <citation type="submission" date="2015-06" db="EMBL/GenBank/DDBJ databases">
        <title>Marinobacter subterrani, a genetically tractable neutrophilic iron-oxidizing strain isolated from the Soudan Iron Mine.</title>
        <authorList>
            <person name="Bonis B.M."/>
            <person name="Gralnick J.A."/>
        </authorList>
    </citation>
    <scope>NUCLEOTIDE SEQUENCE [LARGE SCALE GENOMIC DNA]</scope>
    <source>
        <strain evidence="1 2">JG233</strain>
    </source>
</reference>
<proteinExistence type="predicted"/>
<dbReference type="PANTHER" id="PTHR35565">
    <property type="entry name" value="CYTOPLASMIC PROTEIN-RELATED"/>
    <property type="match status" value="1"/>
</dbReference>
<name>A0A0J7JG93_9GAMM</name>
<dbReference type="AlphaFoldDB" id="A0A0J7JG93"/>
<accession>A0A0J7JG93</accession>
<dbReference type="EMBL" id="LFBU01000001">
    <property type="protein sequence ID" value="KMQ76746.1"/>
    <property type="molecule type" value="Genomic_DNA"/>
</dbReference>
<dbReference type="Proteomes" id="UP000036102">
    <property type="component" value="Unassembled WGS sequence"/>
</dbReference>
<evidence type="ECO:0000313" key="1">
    <source>
        <dbReference type="EMBL" id="KMQ76746.1"/>
    </source>
</evidence>
<dbReference type="InterPro" id="IPR010269">
    <property type="entry name" value="T6SS_TssC-like"/>
</dbReference>
<organism evidence="1 2">
    <name type="scientific">Marinobacter subterrani</name>
    <dbReference type="NCBI Taxonomy" id="1658765"/>
    <lineage>
        <taxon>Bacteria</taxon>
        <taxon>Pseudomonadati</taxon>
        <taxon>Pseudomonadota</taxon>
        <taxon>Gammaproteobacteria</taxon>
        <taxon>Pseudomonadales</taxon>
        <taxon>Marinobacteraceae</taxon>
        <taxon>Marinobacter</taxon>
    </lineage>
</organism>
<dbReference type="InterPro" id="IPR010272">
    <property type="entry name" value="T6SS_TssF"/>
</dbReference>
<evidence type="ECO:0000313" key="2">
    <source>
        <dbReference type="Proteomes" id="UP000036102"/>
    </source>
</evidence>